<comment type="caution">
    <text evidence="4">The sequence shown here is derived from an EMBL/GenBank/DDBJ whole genome shotgun (WGS) entry which is preliminary data.</text>
</comment>
<proteinExistence type="predicted"/>
<feature type="compositionally biased region" description="Basic and acidic residues" evidence="1">
    <location>
        <begin position="44"/>
        <end position="55"/>
    </location>
</feature>
<dbReference type="SMART" id="SM00731">
    <property type="entry name" value="SprT"/>
    <property type="match status" value="1"/>
</dbReference>
<organism evidence="4 5">
    <name type="scientific">Daldinia eschscholtzii</name>
    <dbReference type="NCBI Taxonomy" id="292717"/>
    <lineage>
        <taxon>Eukaryota</taxon>
        <taxon>Fungi</taxon>
        <taxon>Dikarya</taxon>
        <taxon>Ascomycota</taxon>
        <taxon>Pezizomycotina</taxon>
        <taxon>Sordariomycetes</taxon>
        <taxon>Xylariomycetidae</taxon>
        <taxon>Xylariales</taxon>
        <taxon>Hypoxylaceae</taxon>
        <taxon>Daldinia</taxon>
    </lineage>
</organism>
<dbReference type="AlphaFoldDB" id="A0AAX6MLW2"/>
<feature type="region of interest" description="Disordered" evidence="1">
    <location>
        <begin position="38"/>
        <end position="372"/>
    </location>
</feature>
<dbReference type="SUPFAM" id="SSF47095">
    <property type="entry name" value="HMG-box"/>
    <property type="match status" value="1"/>
</dbReference>
<evidence type="ECO:0000313" key="4">
    <source>
        <dbReference type="EMBL" id="KAK6953387.1"/>
    </source>
</evidence>
<feature type="compositionally biased region" description="Acidic residues" evidence="1">
    <location>
        <begin position="736"/>
        <end position="757"/>
    </location>
</feature>
<dbReference type="InterPro" id="IPR035240">
    <property type="entry name" value="SprT_Zn_ribbon"/>
</dbReference>
<feature type="compositionally biased region" description="Basic and acidic residues" evidence="1">
    <location>
        <begin position="167"/>
        <end position="188"/>
    </location>
</feature>
<feature type="domain" description="HMG box" evidence="2">
    <location>
        <begin position="665"/>
        <end position="734"/>
    </location>
</feature>
<evidence type="ECO:0000256" key="1">
    <source>
        <dbReference type="SAM" id="MobiDB-lite"/>
    </source>
</evidence>
<dbReference type="Pfam" id="PF10263">
    <property type="entry name" value="SprT-like"/>
    <property type="match status" value="1"/>
</dbReference>
<accession>A0AAX6MLW2</accession>
<dbReference type="SMART" id="SM00398">
    <property type="entry name" value="HMG"/>
    <property type="match status" value="1"/>
</dbReference>
<dbReference type="CDD" id="cd00084">
    <property type="entry name" value="HMG-box_SF"/>
    <property type="match status" value="1"/>
</dbReference>
<feature type="compositionally biased region" description="Acidic residues" evidence="1">
    <location>
        <begin position="201"/>
        <end position="222"/>
    </location>
</feature>
<feature type="compositionally biased region" description="Low complexity" evidence="1">
    <location>
        <begin position="242"/>
        <end position="255"/>
    </location>
</feature>
<name>A0AAX6MLW2_9PEZI</name>
<evidence type="ECO:0000259" key="2">
    <source>
        <dbReference type="SMART" id="SM00398"/>
    </source>
</evidence>
<feature type="compositionally biased region" description="Basic and acidic residues" evidence="1">
    <location>
        <begin position="101"/>
        <end position="113"/>
    </location>
</feature>
<evidence type="ECO:0008006" key="6">
    <source>
        <dbReference type="Google" id="ProtNLM"/>
    </source>
</evidence>
<feature type="region of interest" description="Disordered" evidence="1">
    <location>
        <begin position="486"/>
        <end position="505"/>
    </location>
</feature>
<dbReference type="Proteomes" id="UP001369815">
    <property type="component" value="Unassembled WGS sequence"/>
</dbReference>
<dbReference type="EMBL" id="JBANMG010000005">
    <property type="protein sequence ID" value="KAK6953387.1"/>
    <property type="molecule type" value="Genomic_DNA"/>
</dbReference>
<feature type="region of interest" description="Disordered" evidence="1">
    <location>
        <begin position="631"/>
        <end position="667"/>
    </location>
</feature>
<feature type="compositionally biased region" description="Basic and acidic residues" evidence="1">
    <location>
        <begin position="389"/>
        <end position="413"/>
    </location>
</feature>
<gene>
    <name evidence="4" type="ORF">Daesc_005690</name>
</gene>
<evidence type="ECO:0000259" key="3">
    <source>
        <dbReference type="SMART" id="SM00731"/>
    </source>
</evidence>
<dbReference type="Gene3D" id="1.10.30.10">
    <property type="entry name" value="High mobility group box domain"/>
    <property type="match status" value="1"/>
</dbReference>
<protein>
    <recommendedName>
        <fullName evidence="6">SprT-like domain-containing protein</fullName>
    </recommendedName>
</protein>
<sequence length="768" mass="85359">MPRHGIIREDRIANMLDGFGDSSEDEFPEVDLAVTRYHKVPVKPKGERGEAKNEPQRTTTKSTPRMESDVSTKANAAVKATPLRRRKLGQGQIVDGSLLKPWDDTAIAKEKGSRTSKPRTTRAPIQKTTIKPKVSSSDAPNPNVLPVTARQTSSRTISPRTKPILLPKEKERPNEKSRRKDEHEETKQISRKSTKKSMPSDESEEESDITQEVIETSEEEISEFVSISESESDAWNSDSEHSLTPPTRRSRSPTTQWAKPQRTLFGDPGKKAAPSNKQPEATIANPSKHGSKQHERGESILDYFKPSRPGNLEDAFQKLHIFNEESDSDEPSSKGAKHTMPEPTTPKRAQKTLPASPLKTPRIPASPWKPEHKEFWDPEVNFAWIDEHSPEKPKAEKPEKATKTKKQPGEAKRKPGASPAKQLRDARRAFDASKEDLARTFLFELDERVTKGQLAQLTRETGGLQITWSNSLLTTAGRAHWKCRTEATTTRHPDGTSSQGATTRKHHASIELASKVLSNEADLLNTVAHEFCHLAVFMLGGPNTERGMGEKTKKLAAHGPEFKAWGARCGALFGDRGIEVTTKHNYEIEFKYIWRCGDCAVEVKRHSKSVKPERQRCGGCRGKLVQIKPVPRGAGAAGTTKATTGNSTDAGGNGSGSGKDGASAAIPKKKSAWQEFMTKETRVLSQTNPGLTFKERMTLISARWQELQKEDKQRQQQKSKGKQTVKELESAVEVLTIDDDDDENEEEREEDDEDGDEDKGGKAYDIFA</sequence>
<reference evidence="4 5" key="1">
    <citation type="journal article" date="2024" name="Front Chem Biol">
        <title>Unveiling the potential of Daldinia eschscholtzii MFLUCC 19-0629 through bioactivity and bioinformatics studies for enhanced sustainable agriculture production.</title>
        <authorList>
            <person name="Brooks S."/>
            <person name="Weaver J.A."/>
            <person name="Klomchit A."/>
            <person name="Alharthi S.A."/>
            <person name="Onlamun T."/>
            <person name="Nurani R."/>
            <person name="Vong T.K."/>
            <person name="Alberti F."/>
            <person name="Greco C."/>
        </authorList>
    </citation>
    <scope>NUCLEOTIDE SEQUENCE [LARGE SCALE GENOMIC DNA]</scope>
    <source>
        <strain evidence="4">MFLUCC 19-0629</strain>
    </source>
</reference>
<dbReference type="PANTHER" id="PTHR23099:SF0">
    <property type="entry name" value="GERM CELL NUCLEAR ACIDIC PROTEIN"/>
    <property type="match status" value="1"/>
</dbReference>
<keyword evidence="5" id="KW-1185">Reference proteome</keyword>
<feature type="region of interest" description="Disordered" evidence="1">
    <location>
        <begin position="710"/>
        <end position="768"/>
    </location>
</feature>
<feature type="region of interest" description="Disordered" evidence="1">
    <location>
        <begin position="389"/>
        <end position="427"/>
    </location>
</feature>
<dbReference type="GO" id="GO:0005634">
    <property type="term" value="C:nucleus"/>
    <property type="evidence" value="ECO:0007669"/>
    <property type="project" value="TreeGrafter"/>
</dbReference>
<dbReference type="InterPro" id="IPR036910">
    <property type="entry name" value="HMG_box_dom_sf"/>
</dbReference>
<dbReference type="PANTHER" id="PTHR23099">
    <property type="entry name" value="TRANSCRIPTIONAL REGULATOR"/>
    <property type="match status" value="1"/>
</dbReference>
<dbReference type="InterPro" id="IPR006640">
    <property type="entry name" value="SprT-like_domain"/>
</dbReference>
<feature type="domain" description="SprT-like" evidence="3">
    <location>
        <begin position="443"/>
        <end position="627"/>
    </location>
</feature>
<feature type="compositionally biased region" description="Low complexity" evidence="1">
    <location>
        <begin position="633"/>
        <end position="650"/>
    </location>
</feature>
<feature type="compositionally biased region" description="Polar residues" evidence="1">
    <location>
        <begin position="126"/>
        <end position="140"/>
    </location>
</feature>
<dbReference type="GO" id="GO:0006950">
    <property type="term" value="P:response to stress"/>
    <property type="evidence" value="ECO:0007669"/>
    <property type="project" value="UniProtKB-ARBA"/>
</dbReference>
<dbReference type="Pfam" id="PF17283">
    <property type="entry name" value="Zn_ribbon_SprT"/>
    <property type="match status" value="1"/>
</dbReference>
<feature type="compositionally biased region" description="Polar residues" evidence="1">
    <location>
        <begin position="149"/>
        <end position="159"/>
    </location>
</feature>
<dbReference type="InterPro" id="IPR009071">
    <property type="entry name" value="HMG_box_dom"/>
</dbReference>
<evidence type="ECO:0000313" key="5">
    <source>
        <dbReference type="Proteomes" id="UP001369815"/>
    </source>
</evidence>